<sequence>MKIMSFNMTGWGDAAKCRRLSSLLKKGAFDMCFLQETKKLSFNDAMIQSLWGHNEVNWLAKEASGLSGGLLCIWNKNLFSFVYSFTGDGFLGVCVEWKEGLLYLVNIYSPCSLSGKRKLWKDLLDFKANNVSGEWCLGGDFNAISKRGERTGRGYAGSLTERTDFNSFMEAMEVVDIPVLGKQFTWCKSDCTAMSRLDRFLLSDGFILKGGITNQWVGDRDISDHCPIWLECSNRNWGPKPFKFNNCWIDHPGFFDFVKQTWASTSVNGSKVFILKEKLKRLKEALKLWNKDVFGFKDLSIDNTVKELNEVEDLIAKGDVDPLTLNSKEMVTKFWEQIRSKESLLIQKSRTKWIQEGDANSRFFHSSIKGRRRRNQIVKIKKEAVWLEGVEAIKQETKDHFSKHLSEEWSSRPFLQGINFKSLSNEDNDLLLAPFDESEVKDTIWSCDGNKSPGPDGFNLNFFKACWVIVKFDVMNFLEEFHAKARLPKAVTASFLTLIPKKDHPQDLFDFRPICLIGSLYKILSKILANRLKRVLGKLISNGQSAFLPHRQIFDGVVVLNEVIDLAKRRKDKCMFFKVDFERAYDSVSWGFLDRMMTLMGFSAEWMSWMRACIFESSMSILVNGSPTDDFKVGRGLRQGDPLSPFLFLIVAEGLAGMMNKAVDIGKFKGFSINANLQFQLLQFADDTIIMGEGSWENLWTIKSLLRGFELVSGLKINFVKSKLYGVNVDTRLLEAGAVFLSCNTAAIPFKFLGLPVGANPRRRETWKPVVEALTKRLNSWNSRLLSFGGRLSLINSVLASIPLYFFSFYKAPRCVLNSLERIQRNFFWGGGLEERKLCWIKWEQVCLPKEKGGLGVKNLEFFNLALLSKWKWRFLNDNDAIWAALLRFRYGKLSSSVLTSRALGGRDLSSLWWRDIIYKGRDFSDGGFSSNISCRVGNGDNIDFWNFKWFGSQAFYSLFPDLYAKEVNKFATVSERLGREGAASLCSWRWSGLLNETEQQQLLELQGLLAGFILSDTDSDRWWWLPESNGLFSVKSCYSFISSSSQVSLMEANESEALSRLWKSDVPSKINVFGWRLLLNRLPTRLALHRR</sequence>
<dbReference type="STRING" id="57577.A0A2K3NA67"/>
<dbReference type="SUPFAM" id="SSF56672">
    <property type="entry name" value="DNA/RNA polymerases"/>
    <property type="match status" value="1"/>
</dbReference>
<keyword evidence="2" id="KW-0808">Transferase</keyword>
<dbReference type="GO" id="GO:0016301">
    <property type="term" value="F:kinase activity"/>
    <property type="evidence" value="ECO:0007669"/>
    <property type="project" value="UniProtKB-KW"/>
</dbReference>
<dbReference type="InterPro" id="IPR043502">
    <property type="entry name" value="DNA/RNA_pol_sf"/>
</dbReference>
<proteinExistence type="predicted"/>
<dbReference type="Pfam" id="PF00078">
    <property type="entry name" value="RVT_1"/>
    <property type="match status" value="1"/>
</dbReference>
<dbReference type="EMBL" id="ASHM01018338">
    <property type="protein sequence ID" value="PNX99941.1"/>
    <property type="molecule type" value="Genomic_DNA"/>
</dbReference>
<reference evidence="2 3" key="2">
    <citation type="journal article" date="2017" name="Front. Plant Sci.">
        <title>Gene Classification and Mining of Molecular Markers Useful in Red Clover (Trifolium pratense) Breeding.</title>
        <authorList>
            <person name="Istvanek J."/>
            <person name="Dluhosova J."/>
            <person name="Dluhos P."/>
            <person name="Patkova L."/>
            <person name="Nedelnik J."/>
            <person name="Repkova J."/>
        </authorList>
    </citation>
    <scope>NUCLEOTIDE SEQUENCE [LARGE SCALE GENOMIC DNA]</scope>
    <source>
        <strain evidence="3">cv. Tatra</strain>
        <tissue evidence="2">Young leaves</tissue>
    </source>
</reference>
<gene>
    <name evidence="2" type="ORF">L195_g023214</name>
</gene>
<feature type="domain" description="Reverse transcriptase" evidence="1">
    <location>
        <begin position="480"/>
        <end position="757"/>
    </location>
</feature>
<dbReference type="InterPro" id="IPR000477">
    <property type="entry name" value="RT_dom"/>
</dbReference>
<dbReference type="InterPro" id="IPR005135">
    <property type="entry name" value="Endo/exonuclease/phosphatase"/>
</dbReference>
<evidence type="ECO:0000313" key="3">
    <source>
        <dbReference type="Proteomes" id="UP000236291"/>
    </source>
</evidence>
<dbReference type="Proteomes" id="UP000236291">
    <property type="component" value="Unassembled WGS sequence"/>
</dbReference>
<evidence type="ECO:0000259" key="1">
    <source>
        <dbReference type="PROSITE" id="PS50878"/>
    </source>
</evidence>
<reference evidence="2 3" key="1">
    <citation type="journal article" date="2014" name="Am. J. Bot.">
        <title>Genome assembly and annotation for red clover (Trifolium pratense; Fabaceae).</title>
        <authorList>
            <person name="Istvanek J."/>
            <person name="Jaros M."/>
            <person name="Krenek A."/>
            <person name="Repkova J."/>
        </authorList>
    </citation>
    <scope>NUCLEOTIDE SEQUENCE [LARGE SCALE GENOMIC DNA]</scope>
    <source>
        <strain evidence="3">cv. Tatra</strain>
        <tissue evidence="2">Young leaves</tissue>
    </source>
</reference>
<dbReference type="Pfam" id="PF03372">
    <property type="entry name" value="Exo_endo_phos"/>
    <property type="match status" value="1"/>
</dbReference>
<evidence type="ECO:0000313" key="2">
    <source>
        <dbReference type="EMBL" id="PNX99941.1"/>
    </source>
</evidence>
<dbReference type="InterPro" id="IPR036691">
    <property type="entry name" value="Endo/exonu/phosph_ase_sf"/>
</dbReference>
<keyword evidence="2" id="KW-0675">Receptor</keyword>
<feature type="non-terminal residue" evidence="2">
    <location>
        <position position="1092"/>
    </location>
</feature>
<dbReference type="InterPro" id="IPR026960">
    <property type="entry name" value="RVT-Znf"/>
</dbReference>
<comment type="caution">
    <text evidence="2">The sequence shown here is derived from an EMBL/GenBank/DDBJ whole genome shotgun (WGS) entry which is preliminary data.</text>
</comment>
<dbReference type="ExpressionAtlas" id="A0A2K3NA67">
    <property type="expression patterns" value="baseline"/>
</dbReference>
<dbReference type="SUPFAM" id="SSF56219">
    <property type="entry name" value="DNase I-like"/>
    <property type="match status" value="1"/>
</dbReference>
<dbReference type="PANTHER" id="PTHR33116:SF78">
    <property type="entry name" value="OS12G0587133 PROTEIN"/>
    <property type="match status" value="1"/>
</dbReference>
<dbReference type="CDD" id="cd01650">
    <property type="entry name" value="RT_nLTR_like"/>
    <property type="match status" value="1"/>
</dbReference>
<accession>A0A2K3NA67</accession>
<dbReference type="Pfam" id="PF13966">
    <property type="entry name" value="zf-RVT"/>
    <property type="match status" value="1"/>
</dbReference>
<dbReference type="PROSITE" id="PS50878">
    <property type="entry name" value="RT_POL"/>
    <property type="match status" value="1"/>
</dbReference>
<dbReference type="PANTHER" id="PTHR33116">
    <property type="entry name" value="REVERSE TRANSCRIPTASE ZINC-BINDING DOMAIN-CONTAINING PROTEIN-RELATED-RELATED"/>
    <property type="match status" value="1"/>
</dbReference>
<organism evidence="2 3">
    <name type="scientific">Trifolium pratense</name>
    <name type="common">Red clover</name>
    <dbReference type="NCBI Taxonomy" id="57577"/>
    <lineage>
        <taxon>Eukaryota</taxon>
        <taxon>Viridiplantae</taxon>
        <taxon>Streptophyta</taxon>
        <taxon>Embryophyta</taxon>
        <taxon>Tracheophyta</taxon>
        <taxon>Spermatophyta</taxon>
        <taxon>Magnoliopsida</taxon>
        <taxon>eudicotyledons</taxon>
        <taxon>Gunneridae</taxon>
        <taxon>Pentapetalae</taxon>
        <taxon>rosids</taxon>
        <taxon>fabids</taxon>
        <taxon>Fabales</taxon>
        <taxon>Fabaceae</taxon>
        <taxon>Papilionoideae</taxon>
        <taxon>50 kb inversion clade</taxon>
        <taxon>NPAAA clade</taxon>
        <taxon>Hologalegina</taxon>
        <taxon>IRL clade</taxon>
        <taxon>Trifolieae</taxon>
        <taxon>Trifolium</taxon>
    </lineage>
</organism>
<keyword evidence="2" id="KW-0418">Kinase</keyword>
<dbReference type="Gene3D" id="3.60.10.10">
    <property type="entry name" value="Endonuclease/exonuclease/phosphatase"/>
    <property type="match status" value="1"/>
</dbReference>
<protein>
    <submittedName>
        <fullName evidence="2">Cysteine-rich receptor-like protein kinase</fullName>
    </submittedName>
</protein>
<dbReference type="AlphaFoldDB" id="A0A2K3NA67"/>
<name>A0A2K3NA67_TRIPR</name>